<protein>
    <submittedName>
        <fullName evidence="1">Uncharacterized protein</fullName>
    </submittedName>
</protein>
<evidence type="ECO:0000313" key="2">
    <source>
        <dbReference type="Proteomes" id="UP001358586"/>
    </source>
</evidence>
<keyword evidence="2" id="KW-1185">Reference proteome</keyword>
<evidence type="ECO:0000313" key="1">
    <source>
        <dbReference type="EMBL" id="KAK5838545.1"/>
    </source>
</evidence>
<sequence>MREALVEWIVVSVSDLHREYTLFEATRLACRIQFLSSQIAIFQPLTTRYCIPASKLFAPGKRYVCS</sequence>
<name>A0ABR0QGW9_GOSAR</name>
<organism evidence="1 2">
    <name type="scientific">Gossypium arboreum</name>
    <name type="common">Tree cotton</name>
    <name type="synonym">Gossypium nanking</name>
    <dbReference type="NCBI Taxonomy" id="29729"/>
    <lineage>
        <taxon>Eukaryota</taxon>
        <taxon>Viridiplantae</taxon>
        <taxon>Streptophyta</taxon>
        <taxon>Embryophyta</taxon>
        <taxon>Tracheophyta</taxon>
        <taxon>Spermatophyta</taxon>
        <taxon>Magnoliopsida</taxon>
        <taxon>eudicotyledons</taxon>
        <taxon>Gunneridae</taxon>
        <taxon>Pentapetalae</taxon>
        <taxon>rosids</taxon>
        <taxon>malvids</taxon>
        <taxon>Malvales</taxon>
        <taxon>Malvaceae</taxon>
        <taxon>Malvoideae</taxon>
        <taxon>Gossypium</taxon>
    </lineage>
</organism>
<gene>
    <name evidence="1" type="ORF">PVK06_007275</name>
</gene>
<dbReference type="EMBL" id="JARKNE010000003">
    <property type="protein sequence ID" value="KAK5838545.1"/>
    <property type="molecule type" value="Genomic_DNA"/>
</dbReference>
<dbReference type="Proteomes" id="UP001358586">
    <property type="component" value="Chromosome 3"/>
</dbReference>
<accession>A0ABR0QGW9</accession>
<comment type="caution">
    <text evidence="1">The sequence shown here is derived from an EMBL/GenBank/DDBJ whole genome shotgun (WGS) entry which is preliminary data.</text>
</comment>
<proteinExistence type="predicted"/>
<reference evidence="1 2" key="1">
    <citation type="submission" date="2023-03" db="EMBL/GenBank/DDBJ databases">
        <title>WGS of Gossypium arboreum.</title>
        <authorList>
            <person name="Yu D."/>
        </authorList>
    </citation>
    <scope>NUCLEOTIDE SEQUENCE [LARGE SCALE GENOMIC DNA]</scope>
    <source>
        <tissue evidence="1">Leaf</tissue>
    </source>
</reference>